<evidence type="ECO:0000256" key="4">
    <source>
        <dbReference type="PROSITE-ProRule" id="PRU00076"/>
    </source>
</evidence>
<feature type="signal peptide" evidence="5">
    <location>
        <begin position="1"/>
        <end position="22"/>
    </location>
</feature>
<dbReference type="OrthoDB" id="10060424at2759"/>
<dbReference type="GO" id="GO:0005509">
    <property type="term" value="F:calcium ion binding"/>
    <property type="evidence" value="ECO:0007669"/>
    <property type="project" value="InterPro"/>
</dbReference>
<keyword evidence="5" id="KW-0732">Signal</keyword>
<dbReference type="PROSITE" id="PS00010">
    <property type="entry name" value="ASX_HYDROXYL"/>
    <property type="match status" value="3"/>
</dbReference>
<dbReference type="SUPFAM" id="SSF57196">
    <property type="entry name" value="EGF/Laminin"/>
    <property type="match status" value="1"/>
</dbReference>
<evidence type="ECO:0000313" key="9">
    <source>
        <dbReference type="WBParaSite" id="ASIM_0000068801-mRNA-1"/>
    </source>
</evidence>
<dbReference type="InterPro" id="IPR000742">
    <property type="entry name" value="EGF"/>
</dbReference>
<dbReference type="FunFam" id="2.10.25.10:FF:000291">
    <property type="entry name" value="Transmembrane matrix receptor MUP-4"/>
    <property type="match status" value="1"/>
</dbReference>
<dbReference type="SMART" id="SM00179">
    <property type="entry name" value="EGF_CA"/>
    <property type="match status" value="3"/>
</dbReference>
<proteinExistence type="predicted"/>
<evidence type="ECO:0000313" key="8">
    <source>
        <dbReference type="Proteomes" id="UP000267096"/>
    </source>
</evidence>
<keyword evidence="3" id="KW-1015">Disulfide bond</keyword>
<dbReference type="InterPro" id="IPR000152">
    <property type="entry name" value="EGF-type_Asp/Asn_hydroxyl_site"/>
</dbReference>
<dbReference type="InterPro" id="IPR001881">
    <property type="entry name" value="EGF-like_Ca-bd_dom"/>
</dbReference>
<comment type="caution">
    <text evidence="4">Lacks conserved residue(s) required for the propagation of feature annotation.</text>
</comment>
<reference evidence="9" key="1">
    <citation type="submission" date="2017-02" db="UniProtKB">
        <authorList>
            <consortium name="WormBaseParasite"/>
        </authorList>
    </citation>
    <scope>IDENTIFICATION</scope>
</reference>
<feature type="domain" description="EGF-like" evidence="6">
    <location>
        <begin position="81"/>
        <end position="120"/>
    </location>
</feature>
<evidence type="ECO:0000259" key="6">
    <source>
        <dbReference type="PROSITE" id="PS50026"/>
    </source>
</evidence>
<accession>A0A0M3IZK5</accession>
<sequence length="252" mass="27617">MPSGKIRLLLVTVICGAYSVLAQGDSYDGVSSYDTVESSCKVNDPLSCDQNKSEVCTFKDGAYKCECPTGVNRLPDGRCILIDECAEPRLNDCHENARCLDQDEGYMCECLIGYADVSEDITRKPGRICQAEINECLDPAKYHVDCSENAACQDTAESYTCVCRPGFADISARYSLLPGRKCVEVINECANGENDCSPNADCIDQPDGYLCKCRAGYVDASPNVTHYPGRECNAPRSPEYYGYSQQNIPVSF</sequence>
<gene>
    <name evidence="7" type="ORF">ASIM_LOCUS588</name>
</gene>
<dbReference type="Gene3D" id="2.10.25.10">
    <property type="entry name" value="Laminin"/>
    <property type="match status" value="4"/>
</dbReference>
<feature type="chain" id="PRO_5043120683" evidence="5">
    <location>
        <begin position="23"/>
        <end position="252"/>
    </location>
</feature>
<dbReference type="PANTHER" id="PTHR24034">
    <property type="entry name" value="EGF-LIKE DOMAIN-CONTAINING PROTEIN"/>
    <property type="match status" value="1"/>
</dbReference>
<dbReference type="PANTHER" id="PTHR24034:SF89">
    <property type="entry name" value="COMPLEMENT COMPONENT C1Q RECEPTOR"/>
    <property type="match status" value="1"/>
</dbReference>
<dbReference type="Proteomes" id="UP000267096">
    <property type="component" value="Unassembled WGS sequence"/>
</dbReference>
<dbReference type="CDD" id="cd00054">
    <property type="entry name" value="EGF_CA"/>
    <property type="match status" value="2"/>
</dbReference>
<dbReference type="AlphaFoldDB" id="A0A0M3IZK5"/>
<evidence type="ECO:0000256" key="5">
    <source>
        <dbReference type="SAM" id="SignalP"/>
    </source>
</evidence>
<organism evidence="9">
    <name type="scientific">Anisakis simplex</name>
    <name type="common">Herring worm</name>
    <dbReference type="NCBI Taxonomy" id="6269"/>
    <lineage>
        <taxon>Eukaryota</taxon>
        <taxon>Metazoa</taxon>
        <taxon>Ecdysozoa</taxon>
        <taxon>Nematoda</taxon>
        <taxon>Chromadorea</taxon>
        <taxon>Rhabditida</taxon>
        <taxon>Spirurina</taxon>
        <taxon>Ascaridomorpha</taxon>
        <taxon>Ascaridoidea</taxon>
        <taxon>Anisakidae</taxon>
        <taxon>Anisakis</taxon>
        <taxon>Anisakis simplex complex</taxon>
    </lineage>
</organism>
<dbReference type="EMBL" id="UYRR01000423">
    <property type="protein sequence ID" value="VDK17874.1"/>
    <property type="molecule type" value="Genomic_DNA"/>
</dbReference>
<keyword evidence="8" id="KW-1185">Reference proteome</keyword>
<dbReference type="SUPFAM" id="SSF57184">
    <property type="entry name" value="Growth factor receptor domain"/>
    <property type="match status" value="1"/>
</dbReference>
<keyword evidence="2" id="KW-0677">Repeat</keyword>
<feature type="domain" description="EGF-like" evidence="6">
    <location>
        <begin position="185"/>
        <end position="223"/>
    </location>
</feature>
<protein>
    <submittedName>
        <fullName evidence="9">Transmembrane cell adhesion receptor mua-3 (inferred by orthology to a C. elegans protein)</fullName>
    </submittedName>
</protein>
<dbReference type="SMART" id="SM00181">
    <property type="entry name" value="EGF"/>
    <property type="match status" value="4"/>
</dbReference>
<dbReference type="PROSITE" id="PS50026">
    <property type="entry name" value="EGF_3"/>
    <property type="match status" value="3"/>
</dbReference>
<feature type="domain" description="EGF-like" evidence="6">
    <location>
        <begin position="132"/>
        <end position="173"/>
    </location>
</feature>
<keyword evidence="1 4" id="KW-0245">EGF-like domain</keyword>
<dbReference type="InterPro" id="IPR009030">
    <property type="entry name" value="Growth_fac_rcpt_cys_sf"/>
</dbReference>
<reference evidence="7 8" key="2">
    <citation type="submission" date="2018-11" db="EMBL/GenBank/DDBJ databases">
        <authorList>
            <consortium name="Pathogen Informatics"/>
        </authorList>
    </citation>
    <scope>NUCLEOTIDE SEQUENCE [LARGE SCALE GENOMIC DNA]</scope>
</reference>
<evidence type="ECO:0000256" key="2">
    <source>
        <dbReference type="ARBA" id="ARBA00022737"/>
    </source>
</evidence>
<name>A0A0M3IZK5_ANISI</name>
<evidence type="ECO:0000256" key="3">
    <source>
        <dbReference type="ARBA" id="ARBA00023157"/>
    </source>
</evidence>
<dbReference type="Pfam" id="PF07645">
    <property type="entry name" value="EGF_CA"/>
    <property type="match status" value="3"/>
</dbReference>
<dbReference type="WBParaSite" id="ASIM_0000068801-mRNA-1">
    <property type="protein sequence ID" value="ASIM_0000068801-mRNA-1"/>
    <property type="gene ID" value="ASIM_0000068801"/>
</dbReference>
<evidence type="ECO:0000313" key="7">
    <source>
        <dbReference type="EMBL" id="VDK17874.1"/>
    </source>
</evidence>
<dbReference type="InterPro" id="IPR049883">
    <property type="entry name" value="NOTCH1_EGF-like"/>
</dbReference>
<evidence type="ECO:0000256" key="1">
    <source>
        <dbReference type="ARBA" id="ARBA00022536"/>
    </source>
</evidence>
<dbReference type="InterPro" id="IPR050751">
    <property type="entry name" value="ECM_structural_protein"/>
</dbReference>